<sequence length="72" mass="8009">MKRTCANCCAYDARWGCINGIYDAAQPNACCAHHQTPAEFDADMQAIDRFRIRIGLPPRWGWPDDATPGVTP</sequence>
<organism evidence="1 2">
    <name type="scientific">Tepidimonas thermarum</name>
    <dbReference type="NCBI Taxonomy" id="335431"/>
    <lineage>
        <taxon>Bacteria</taxon>
        <taxon>Pseudomonadati</taxon>
        <taxon>Pseudomonadota</taxon>
        <taxon>Betaproteobacteria</taxon>
        <taxon>Burkholderiales</taxon>
        <taxon>Tepidimonas</taxon>
    </lineage>
</organism>
<dbReference type="AlphaFoldDB" id="A0A554WTZ3"/>
<reference evidence="1 2" key="1">
    <citation type="submission" date="2019-07" db="EMBL/GenBank/DDBJ databases">
        <title>Tepidimonas thermarum AA-1 draft genome.</title>
        <authorList>
            <person name="Da Costa M.S."/>
            <person name="Froufe H.J.C."/>
            <person name="Egas C."/>
            <person name="Albuquerque L."/>
        </authorList>
    </citation>
    <scope>NUCLEOTIDE SEQUENCE [LARGE SCALE GENOMIC DNA]</scope>
    <source>
        <strain evidence="1 2">AA-1</strain>
    </source>
</reference>
<dbReference type="RefSeq" id="WP_143904493.1">
    <property type="nucleotide sequence ID" value="NZ_VJOL01000093.1"/>
</dbReference>
<protein>
    <submittedName>
        <fullName evidence="1">Uncharacterized protein</fullName>
    </submittedName>
</protein>
<evidence type="ECO:0000313" key="2">
    <source>
        <dbReference type="Proteomes" id="UP000318542"/>
    </source>
</evidence>
<keyword evidence="2" id="KW-1185">Reference proteome</keyword>
<evidence type="ECO:0000313" key="1">
    <source>
        <dbReference type="EMBL" id="TSE27052.1"/>
    </source>
</evidence>
<dbReference type="Proteomes" id="UP000318542">
    <property type="component" value="Unassembled WGS sequence"/>
</dbReference>
<name>A0A554WTZ3_9BURK</name>
<proteinExistence type="predicted"/>
<dbReference type="EMBL" id="VJOL01000093">
    <property type="protein sequence ID" value="TSE27052.1"/>
    <property type="molecule type" value="Genomic_DNA"/>
</dbReference>
<comment type="caution">
    <text evidence="1">The sequence shown here is derived from an EMBL/GenBank/DDBJ whole genome shotgun (WGS) entry which is preliminary data.</text>
</comment>
<dbReference type="OrthoDB" id="9153562at2"/>
<gene>
    <name evidence="1" type="ORF">Tther_02550</name>
</gene>
<accession>A0A554WTZ3</accession>